<gene>
    <name evidence="3" type="ORF">EC912_11267</name>
</gene>
<protein>
    <submittedName>
        <fullName evidence="3">HD-GYP domain-containing protein (C-di-GMP phosphodiesterase class II)</fullName>
    </submittedName>
</protein>
<dbReference type="InterPro" id="IPR003607">
    <property type="entry name" value="HD/PDEase_dom"/>
</dbReference>
<dbReference type="PROSITE" id="PS51832">
    <property type="entry name" value="HD_GYP"/>
    <property type="match status" value="1"/>
</dbReference>
<dbReference type="InterPro" id="IPR021812">
    <property type="entry name" value="DUF3391"/>
</dbReference>
<organism evidence="3 4">
    <name type="scientific">Luteibacter rhizovicinus</name>
    <dbReference type="NCBI Taxonomy" id="242606"/>
    <lineage>
        <taxon>Bacteria</taxon>
        <taxon>Pseudomonadati</taxon>
        <taxon>Pseudomonadota</taxon>
        <taxon>Gammaproteobacteria</taxon>
        <taxon>Lysobacterales</taxon>
        <taxon>Rhodanobacteraceae</taxon>
        <taxon>Luteibacter</taxon>
    </lineage>
</organism>
<dbReference type="PANTHER" id="PTHR43155:SF2">
    <property type="entry name" value="CYCLIC DI-GMP PHOSPHODIESTERASE PA4108"/>
    <property type="match status" value="1"/>
</dbReference>
<feature type="region of interest" description="Disordered" evidence="1">
    <location>
        <begin position="439"/>
        <end position="459"/>
    </location>
</feature>
<dbReference type="InterPro" id="IPR037522">
    <property type="entry name" value="HD_GYP_dom"/>
</dbReference>
<name>A0A4R3YH06_9GAMM</name>
<dbReference type="PANTHER" id="PTHR43155">
    <property type="entry name" value="CYCLIC DI-GMP PHOSPHODIESTERASE PA4108-RELATED"/>
    <property type="match status" value="1"/>
</dbReference>
<feature type="region of interest" description="Disordered" evidence="1">
    <location>
        <begin position="1"/>
        <end position="20"/>
    </location>
</feature>
<dbReference type="Proteomes" id="UP000295645">
    <property type="component" value="Unassembled WGS sequence"/>
</dbReference>
<reference evidence="3 4" key="1">
    <citation type="submission" date="2019-03" db="EMBL/GenBank/DDBJ databases">
        <title>Above-ground endophytic microbial communities from plants in different locations in the United States.</title>
        <authorList>
            <person name="Frank C."/>
        </authorList>
    </citation>
    <scope>NUCLEOTIDE SEQUENCE [LARGE SCALE GENOMIC DNA]</scope>
    <source>
        <strain evidence="3 4">LP_13_YM</strain>
    </source>
</reference>
<dbReference type="Pfam" id="PF11871">
    <property type="entry name" value="DUF3391"/>
    <property type="match status" value="1"/>
</dbReference>
<feature type="region of interest" description="Disordered" evidence="1">
    <location>
        <begin position="112"/>
        <end position="133"/>
    </location>
</feature>
<comment type="caution">
    <text evidence="3">The sequence shown here is derived from an EMBL/GenBank/DDBJ whole genome shotgun (WGS) entry which is preliminary data.</text>
</comment>
<dbReference type="AlphaFoldDB" id="A0A4R3YH06"/>
<evidence type="ECO:0000259" key="2">
    <source>
        <dbReference type="PROSITE" id="PS51832"/>
    </source>
</evidence>
<dbReference type="Gene3D" id="1.10.3210.10">
    <property type="entry name" value="Hypothetical protein af1432"/>
    <property type="match status" value="1"/>
</dbReference>
<dbReference type="EMBL" id="SMCS01000012">
    <property type="protein sequence ID" value="TCV91321.1"/>
    <property type="molecule type" value="Genomic_DNA"/>
</dbReference>
<dbReference type="SUPFAM" id="SSF109604">
    <property type="entry name" value="HD-domain/PDEase-like"/>
    <property type="match status" value="1"/>
</dbReference>
<feature type="domain" description="HD-GYP" evidence="2">
    <location>
        <begin position="194"/>
        <end position="390"/>
    </location>
</feature>
<dbReference type="CDD" id="cd00077">
    <property type="entry name" value="HDc"/>
    <property type="match status" value="1"/>
</dbReference>
<evidence type="ECO:0000313" key="4">
    <source>
        <dbReference type="Proteomes" id="UP000295645"/>
    </source>
</evidence>
<keyword evidence="4" id="KW-1185">Reference proteome</keyword>
<dbReference type="Pfam" id="PF13487">
    <property type="entry name" value="HD_5"/>
    <property type="match status" value="1"/>
</dbReference>
<accession>A0A4R3YH06</accession>
<dbReference type="GO" id="GO:0008081">
    <property type="term" value="F:phosphoric diester hydrolase activity"/>
    <property type="evidence" value="ECO:0007669"/>
    <property type="project" value="UniProtKB-ARBA"/>
</dbReference>
<evidence type="ECO:0000256" key="1">
    <source>
        <dbReference type="SAM" id="MobiDB-lite"/>
    </source>
</evidence>
<evidence type="ECO:0000313" key="3">
    <source>
        <dbReference type="EMBL" id="TCV91321.1"/>
    </source>
</evidence>
<sequence length="459" mass="50607">MSVEPVGGARGFTRRGQGRSGLAMGRIRRFAVRTDMKRSVPGGTVAYDLVERRVSVGDLEVGMYVCRLDCDWDETPFPIQGVPVRSQDDIDALRRHCRYVFVDTMRKVAPVSKSPPLRPPSVAVKPSTAPATPSQRLVPQRAYTDTATFDEEVPRAREAYESVATYVEKIVDDLAKGRVIDPREVEDAVRPMVESVLRSGDAFFWIESLRQRDSYTYRHAVSCSTLAAAFGRHMGFSEEAIISLAAGGLLMDVGKSQLPDELLLRAGALSEAEIELARLHVREGLAILAHSGVADQEVLDMVRTHHERFDGSGYPDGLIGTAIPLAGRMAAIIDTYHAMSTPRPYCEPVSQHVALRTIYAGRNTGFQGELVEQFQACLGVYPTGSLVELGTGEIAIVMLQNHARRLQPRIAILTAPDKSPLDEFRIVDLMRQTGPERMDILRSLPPGSHGIDPKEYFLP</sequence>
<proteinExistence type="predicted"/>